<protein>
    <submittedName>
        <fullName evidence="2">Uncharacterized protein</fullName>
    </submittedName>
</protein>
<comment type="caution">
    <text evidence="2">The sequence shown here is derived from an EMBL/GenBank/DDBJ whole genome shotgun (WGS) entry which is preliminary data.</text>
</comment>
<dbReference type="OrthoDB" id="1900138at2759"/>
<evidence type="ECO:0000313" key="2">
    <source>
        <dbReference type="EMBL" id="KAI0516118.1"/>
    </source>
</evidence>
<dbReference type="GO" id="GO:0009630">
    <property type="term" value="P:gravitropism"/>
    <property type="evidence" value="ECO:0007669"/>
    <property type="project" value="TreeGrafter"/>
</dbReference>
<accession>A0A8T3BNX3</accession>
<keyword evidence="1" id="KW-0175">Coiled coil</keyword>
<dbReference type="PANTHER" id="PTHR34946">
    <property type="entry name" value="OS03G0310200 PROTEIN"/>
    <property type="match status" value="1"/>
</dbReference>
<proteinExistence type="predicted"/>
<dbReference type="PANTHER" id="PTHR34946:SF2">
    <property type="entry name" value="OS04G0386300 PROTEIN"/>
    <property type="match status" value="1"/>
</dbReference>
<evidence type="ECO:0000313" key="3">
    <source>
        <dbReference type="Proteomes" id="UP000829196"/>
    </source>
</evidence>
<feature type="coiled-coil region" evidence="1">
    <location>
        <begin position="85"/>
        <end position="119"/>
    </location>
</feature>
<reference evidence="2" key="1">
    <citation type="journal article" date="2022" name="Front. Genet.">
        <title>Chromosome-Scale Assembly of the Dendrobium nobile Genome Provides Insights Into the Molecular Mechanism of the Biosynthesis of the Medicinal Active Ingredient of Dendrobium.</title>
        <authorList>
            <person name="Xu Q."/>
            <person name="Niu S.-C."/>
            <person name="Li K.-L."/>
            <person name="Zheng P.-J."/>
            <person name="Zhang X.-J."/>
            <person name="Jia Y."/>
            <person name="Liu Y."/>
            <person name="Niu Y.-X."/>
            <person name="Yu L.-H."/>
            <person name="Chen D.-F."/>
            <person name="Zhang G.-Q."/>
        </authorList>
    </citation>
    <scope>NUCLEOTIDE SEQUENCE</scope>
    <source>
        <tissue evidence="2">Leaf</tissue>
    </source>
</reference>
<organism evidence="2 3">
    <name type="scientific">Dendrobium nobile</name>
    <name type="common">Orchid</name>
    <dbReference type="NCBI Taxonomy" id="94219"/>
    <lineage>
        <taxon>Eukaryota</taxon>
        <taxon>Viridiplantae</taxon>
        <taxon>Streptophyta</taxon>
        <taxon>Embryophyta</taxon>
        <taxon>Tracheophyta</taxon>
        <taxon>Spermatophyta</taxon>
        <taxon>Magnoliopsida</taxon>
        <taxon>Liliopsida</taxon>
        <taxon>Asparagales</taxon>
        <taxon>Orchidaceae</taxon>
        <taxon>Epidendroideae</taxon>
        <taxon>Malaxideae</taxon>
        <taxon>Dendrobiinae</taxon>
        <taxon>Dendrobium</taxon>
    </lineage>
</organism>
<name>A0A8T3BNX3_DENNO</name>
<sequence>MEESEKRELQLLFNVAISNDDPANACKPFLMTKDQTEQPQLDLNLSMSIITPQMSASNEADSNLKNVQVLKQQAAEQVRLAALERVYAERMRELARRELEQAEKEFARAKMIWERAREEVEKVESMKMIATRRISSTCVEITCQNCRNHFQS</sequence>
<dbReference type="AlphaFoldDB" id="A0A8T3BNX3"/>
<dbReference type="SMR" id="A0A8T3BNX3"/>
<dbReference type="Proteomes" id="UP000829196">
    <property type="component" value="Unassembled WGS sequence"/>
</dbReference>
<gene>
    <name evidence="2" type="ORF">KFK09_008790</name>
</gene>
<dbReference type="EMBL" id="JAGYWB010000007">
    <property type="protein sequence ID" value="KAI0516118.1"/>
    <property type="molecule type" value="Genomic_DNA"/>
</dbReference>
<dbReference type="GO" id="GO:0005634">
    <property type="term" value="C:nucleus"/>
    <property type="evidence" value="ECO:0007669"/>
    <property type="project" value="TreeGrafter"/>
</dbReference>
<evidence type="ECO:0000256" key="1">
    <source>
        <dbReference type="SAM" id="Coils"/>
    </source>
</evidence>
<keyword evidence="3" id="KW-1185">Reference proteome</keyword>